<keyword evidence="14 17" id="KW-0496">Mitochondrion</keyword>
<name>E3VT94_9COLE</name>
<dbReference type="PANTHER" id="PTHR43507:SF20">
    <property type="entry name" value="NADH-UBIQUINONE OXIDOREDUCTASE CHAIN 4"/>
    <property type="match status" value="1"/>
</dbReference>
<keyword evidence="8 17" id="KW-0812">Transmembrane</keyword>
<feature type="transmembrane region" description="Helical" evidence="17">
    <location>
        <begin position="299"/>
        <end position="320"/>
    </location>
</feature>
<evidence type="ECO:0000256" key="9">
    <source>
        <dbReference type="ARBA" id="ARBA00022967"/>
    </source>
</evidence>
<proteinExistence type="inferred from homology"/>
<dbReference type="InterPro" id="IPR000260">
    <property type="entry name" value="NADH4_N"/>
</dbReference>
<keyword evidence="12 17" id="KW-0520">NAD</keyword>
<dbReference type="GO" id="GO:0008137">
    <property type="term" value="F:NADH dehydrogenase (ubiquinone) activity"/>
    <property type="evidence" value="ECO:0007669"/>
    <property type="project" value="UniProtKB-UniRule"/>
</dbReference>
<feature type="transmembrane region" description="Helical" evidence="17">
    <location>
        <begin position="327"/>
        <end position="346"/>
    </location>
</feature>
<evidence type="ECO:0000256" key="5">
    <source>
        <dbReference type="ARBA" id="ARBA00021006"/>
    </source>
</evidence>
<feature type="transmembrane region" description="Helical" evidence="17">
    <location>
        <begin position="420"/>
        <end position="439"/>
    </location>
</feature>
<feature type="transmembrane region" description="Helical" evidence="17">
    <location>
        <begin position="143"/>
        <end position="164"/>
    </location>
</feature>
<protein>
    <recommendedName>
        <fullName evidence="5 17">NADH-ubiquinone oxidoreductase chain 4</fullName>
        <ecNumber evidence="4 17">7.1.1.2</ecNumber>
    </recommendedName>
</protein>
<keyword evidence="15 17" id="KW-0472">Membrane</keyword>
<feature type="transmembrane region" description="Helical" evidence="17">
    <location>
        <begin position="243"/>
        <end position="264"/>
    </location>
</feature>
<dbReference type="GO" id="GO:0048039">
    <property type="term" value="F:ubiquinone binding"/>
    <property type="evidence" value="ECO:0007669"/>
    <property type="project" value="TreeGrafter"/>
</dbReference>
<comment type="subcellular location">
    <subcellularLocation>
        <location evidence="2 17">Mitochondrion membrane</location>
        <topology evidence="2 17">Multi-pass membrane protein</topology>
    </subcellularLocation>
</comment>
<accession>E3VT94</accession>
<organism evidence="20">
    <name type="scientific">Drilus flavescens</name>
    <dbReference type="NCBI Taxonomy" id="295522"/>
    <lineage>
        <taxon>Eukaryota</taxon>
        <taxon>Metazoa</taxon>
        <taxon>Ecdysozoa</taxon>
        <taxon>Arthropoda</taxon>
        <taxon>Hexapoda</taxon>
        <taxon>Insecta</taxon>
        <taxon>Pterygota</taxon>
        <taxon>Neoptera</taxon>
        <taxon>Endopterygota</taxon>
        <taxon>Coleoptera</taxon>
        <taxon>Polyphaga</taxon>
        <taxon>Elateriformia</taxon>
        <taxon>Elateroidea</taxon>
        <taxon>Elateridae</taxon>
        <taxon>Agrypninae</taxon>
        <taxon>Drilini</taxon>
        <taxon>Drilus</taxon>
    </lineage>
</organism>
<feature type="transmembrane region" description="Helical" evidence="17">
    <location>
        <begin position="85"/>
        <end position="103"/>
    </location>
</feature>
<dbReference type="InterPro" id="IPR003918">
    <property type="entry name" value="NADH_UbQ_OxRdtase"/>
</dbReference>
<reference evidence="20" key="1">
    <citation type="journal article" date="2010" name="Nucleic Acids Res.">
        <title>Why barcode? High-throughput multiplex sequencing of mitochondrial genomes for molecular systematics.</title>
        <authorList>
            <person name="Timmermans M.J."/>
            <person name="Dodsworth S."/>
            <person name="Culverwell C.L."/>
            <person name="Bocak L."/>
            <person name="Ahrens D."/>
            <person name="Littlewood D.T."/>
            <person name="Pons J."/>
            <person name="Vogler A.P."/>
        </authorList>
    </citation>
    <scope>NUCLEOTIDE SEQUENCE</scope>
</reference>
<comment type="catalytic activity">
    <reaction evidence="16 17">
        <text>a ubiquinone + NADH + 5 H(+)(in) = a ubiquinol + NAD(+) + 4 H(+)(out)</text>
        <dbReference type="Rhea" id="RHEA:29091"/>
        <dbReference type="Rhea" id="RHEA-COMP:9565"/>
        <dbReference type="Rhea" id="RHEA-COMP:9566"/>
        <dbReference type="ChEBI" id="CHEBI:15378"/>
        <dbReference type="ChEBI" id="CHEBI:16389"/>
        <dbReference type="ChEBI" id="CHEBI:17976"/>
        <dbReference type="ChEBI" id="CHEBI:57540"/>
        <dbReference type="ChEBI" id="CHEBI:57945"/>
        <dbReference type="EC" id="7.1.1.2"/>
    </reaction>
</comment>
<evidence type="ECO:0000256" key="2">
    <source>
        <dbReference type="ARBA" id="ARBA00004225"/>
    </source>
</evidence>
<feature type="domain" description="NADH:quinone oxidoreductase/Mrp antiporter transmembrane" evidence="18">
    <location>
        <begin position="105"/>
        <end position="386"/>
    </location>
</feature>
<keyword evidence="11 17" id="KW-1133">Transmembrane helix</keyword>
<feature type="transmembrane region" description="Helical" evidence="17">
    <location>
        <begin position="214"/>
        <end position="237"/>
    </location>
</feature>
<dbReference type="PANTHER" id="PTHR43507">
    <property type="entry name" value="NADH-UBIQUINONE OXIDOREDUCTASE CHAIN 4"/>
    <property type="match status" value="1"/>
</dbReference>
<dbReference type="GO" id="GO:0042773">
    <property type="term" value="P:ATP synthesis coupled electron transport"/>
    <property type="evidence" value="ECO:0007669"/>
    <property type="project" value="InterPro"/>
</dbReference>
<comment type="function">
    <text evidence="17">Core subunit of the mitochondrial membrane respiratory chain NADH dehydrogenase (Complex I) which catalyzes electron transfer from NADH through the respiratory chain, using ubiquinone as an electron acceptor. Essential for the catalytic activity and assembly of complex I.</text>
</comment>
<comment type="similarity">
    <text evidence="3 17">Belongs to the complex I subunit 4 family.</text>
</comment>
<keyword evidence="9" id="KW-1278">Translocase</keyword>
<evidence type="ECO:0000259" key="19">
    <source>
        <dbReference type="Pfam" id="PF01059"/>
    </source>
</evidence>
<evidence type="ECO:0000256" key="6">
    <source>
        <dbReference type="ARBA" id="ARBA00022448"/>
    </source>
</evidence>
<dbReference type="GO" id="GO:0015990">
    <property type="term" value="P:electron transport coupled proton transport"/>
    <property type="evidence" value="ECO:0007669"/>
    <property type="project" value="TreeGrafter"/>
</dbReference>
<feature type="transmembrane region" description="Helical" evidence="17">
    <location>
        <begin position="12"/>
        <end position="35"/>
    </location>
</feature>
<feature type="transmembrane region" description="Helical" evidence="17">
    <location>
        <begin position="271"/>
        <end position="293"/>
    </location>
</feature>
<feature type="transmembrane region" description="Helical" evidence="17">
    <location>
        <begin position="109"/>
        <end position="131"/>
    </location>
</feature>
<dbReference type="GO" id="GO:0031966">
    <property type="term" value="C:mitochondrial membrane"/>
    <property type="evidence" value="ECO:0007669"/>
    <property type="project" value="UniProtKB-SubCell"/>
</dbReference>
<keyword evidence="13 17" id="KW-0830">Ubiquinone</keyword>
<feature type="transmembrane region" description="Helical" evidence="17">
    <location>
        <begin position="55"/>
        <end position="73"/>
    </location>
</feature>
<evidence type="ECO:0000256" key="14">
    <source>
        <dbReference type="ARBA" id="ARBA00023128"/>
    </source>
</evidence>
<evidence type="ECO:0000256" key="8">
    <source>
        <dbReference type="ARBA" id="ARBA00022692"/>
    </source>
</evidence>
<evidence type="ECO:0000256" key="11">
    <source>
        <dbReference type="ARBA" id="ARBA00022989"/>
    </source>
</evidence>
<evidence type="ECO:0000256" key="4">
    <source>
        <dbReference type="ARBA" id="ARBA00012944"/>
    </source>
</evidence>
<comment type="function">
    <text evidence="1">Core subunit of the mitochondrial membrane respiratory chain NADH dehydrogenase (Complex I) that is believed to belong to the minimal assembly required for catalysis. Complex I functions in the transfer of electrons from NADH to the respiratory chain. The immediate electron acceptor for the enzyme is believed to be ubiquinone.</text>
</comment>
<dbReference type="AlphaFoldDB" id="E3VT94"/>
<evidence type="ECO:0000259" key="18">
    <source>
        <dbReference type="Pfam" id="PF00361"/>
    </source>
</evidence>
<dbReference type="Pfam" id="PF01059">
    <property type="entry name" value="Oxidored_q5_N"/>
    <property type="match status" value="1"/>
</dbReference>
<dbReference type="EC" id="7.1.1.2" evidence="4 17"/>
<evidence type="ECO:0000256" key="17">
    <source>
        <dbReference type="RuleBase" id="RU003297"/>
    </source>
</evidence>
<evidence type="ECO:0000256" key="1">
    <source>
        <dbReference type="ARBA" id="ARBA00003257"/>
    </source>
</evidence>
<keyword evidence="10 17" id="KW-0249">Electron transport</keyword>
<evidence type="ECO:0000256" key="13">
    <source>
        <dbReference type="ARBA" id="ARBA00023075"/>
    </source>
</evidence>
<keyword evidence="7 17" id="KW-0679">Respiratory chain</keyword>
<geneLocation type="mitochondrion" evidence="20"/>
<keyword evidence="6 17" id="KW-0813">Transport</keyword>
<evidence type="ECO:0000256" key="16">
    <source>
        <dbReference type="ARBA" id="ARBA00049551"/>
    </source>
</evidence>
<dbReference type="InterPro" id="IPR001750">
    <property type="entry name" value="ND/Mrp_TM"/>
</dbReference>
<evidence type="ECO:0000256" key="7">
    <source>
        <dbReference type="ARBA" id="ARBA00022660"/>
    </source>
</evidence>
<evidence type="ECO:0000313" key="20">
    <source>
        <dbReference type="EMBL" id="ADO60532.1"/>
    </source>
</evidence>
<feature type="domain" description="NADH:ubiquinone oxidoreductase chain 4 N-terminal" evidence="19">
    <location>
        <begin position="1"/>
        <end position="102"/>
    </location>
</feature>
<evidence type="ECO:0000256" key="10">
    <source>
        <dbReference type="ARBA" id="ARBA00022982"/>
    </source>
</evidence>
<evidence type="ECO:0000256" key="3">
    <source>
        <dbReference type="ARBA" id="ARBA00009025"/>
    </source>
</evidence>
<feature type="transmembrane region" description="Helical" evidence="17">
    <location>
        <begin position="179"/>
        <end position="202"/>
    </location>
</feature>
<sequence>MMKFIFYSVFMILLSFLGSFWFIQMYYFILCFLFLSFFSFSYTQGCLNSVFSCDWVSSLMIILSSWICGLMILSSEGIYRHNYNFYTFNFTISLLFLSLLFTFSSSNLFIFYLFFEVSLVPTLFLILGWGYQPERIQAGFYMFFYTILASLPMMVSIFFVYNYFDSMSFYFMNFMIDSLFLYLCLVLVFLVKIPMFFVHLWLPKAHVEAPVSGSMILAGIMLKLGGYGFIRVMPLFISVGLKVNYYLVVISLFGGVATSLICLRQSDIKSLVAYSSVGHMGLVLTGLMTLSFWGLKGSVLMMVAHGLCSSGLFCLANLSYERLMSRSLFLTKGLINIMPGFSLWWFLLCSSNMAAPPSLNLVGEIILINSIVSWGLISIPLLMLISFFSAAYSLFLYSYSQHGKFSPGVYSFTLGSVREYMLLFLHWLPLNLLFLFVGGF</sequence>
<gene>
    <name evidence="20" type="primary">ND4</name>
</gene>
<feature type="transmembrane region" description="Helical" evidence="17">
    <location>
        <begin position="366"/>
        <end position="399"/>
    </location>
</feature>
<dbReference type="EMBL" id="HQ232815">
    <property type="protein sequence ID" value="ADO60532.1"/>
    <property type="molecule type" value="Genomic_DNA"/>
</dbReference>
<evidence type="ECO:0000256" key="15">
    <source>
        <dbReference type="ARBA" id="ARBA00023136"/>
    </source>
</evidence>
<dbReference type="GO" id="GO:0003954">
    <property type="term" value="F:NADH dehydrogenase activity"/>
    <property type="evidence" value="ECO:0007669"/>
    <property type="project" value="TreeGrafter"/>
</dbReference>
<evidence type="ECO:0000256" key="12">
    <source>
        <dbReference type="ARBA" id="ARBA00023027"/>
    </source>
</evidence>
<dbReference type="Pfam" id="PF00361">
    <property type="entry name" value="Proton_antipo_M"/>
    <property type="match status" value="1"/>
</dbReference>
<dbReference type="PRINTS" id="PR01437">
    <property type="entry name" value="NUOXDRDTASE4"/>
</dbReference>